<keyword evidence="7" id="KW-0325">Glycoprotein</keyword>
<feature type="transmembrane region" description="Helical" evidence="8">
    <location>
        <begin position="323"/>
        <end position="349"/>
    </location>
</feature>
<proteinExistence type="predicted"/>
<comment type="subcellular location">
    <subcellularLocation>
        <location evidence="1">Cell membrane</location>
        <topology evidence="1">Multi-pass membrane protein</topology>
    </subcellularLocation>
</comment>
<dbReference type="GO" id="GO:0005886">
    <property type="term" value="C:plasma membrane"/>
    <property type="evidence" value="ECO:0007669"/>
    <property type="project" value="UniProtKB-SubCell"/>
</dbReference>
<dbReference type="Gene3D" id="3.40.190.10">
    <property type="entry name" value="Periplasmic binding protein-like II"/>
    <property type="match status" value="1"/>
</dbReference>
<evidence type="ECO:0000256" key="4">
    <source>
        <dbReference type="ARBA" id="ARBA00022989"/>
    </source>
</evidence>
<protein>
    <recommendedName>
        <fullName evidence="11">Ionotropic receptor</fullName>
    </recommendedName>
</protein>
<evidence type="ECO:0008006" key="11">
    <source>
        <dbReference type="Google" id="ProtNLM"/>
    </source>
</evidence>
<comment type="caution">
    <text evidence="9">The sequence shown here is derived from an EMBL/GenBank/DDBJ whole genome shotgun (WGS) entry which is preliminary data.</text>
</comment>
<evidence type="ECO:0000256" key="3">
    <source>
        <dbReference type="ARBA" id="ARBA00022692"/>
    </source>
</evidence>
<gene>
    <name evidence="9" type="ORF">Zmor_019377</name>
</gene>
<evidence type="ECO:0000256" key="7">
    <source>
        <dbReference type="ARBA" id="ARBA00023180"/>
    </source>
</evidence>
<evidence type="ECO:0000256" key="1">
    <source>
        <dbReference type="ARBA" id="ARBA00004651"/>
    </source>
</evidence>
<dbReference type="PANTHER" id="PTHR42643">
    <property type="entry name" value="IONOTROPIC RECEPTOR 20A-RELATED"/>
    <property type="match status" value="1"/>
</dbReference>
<dbReference type="EMBL" id="JALNTZ010000006">
    <property type="protein sequence ID" value="KAJ3647503.1"/>
    <property type="molecule type" value="Genomic_DNA"/>
</dbReference>
<dbReference type="SUPFAM" id="SSF53850">
    <property type="entry name" value="Periplasmic binding protein-like II"/>
    <property type="match status" value="1"/>
</dbReference>
<feature type="transmembrane region" description="Helical" evidence="8">
    <location>
        <begin position="380"/>
        <end position="402"/>
    </location>
</feature>
<organism evidence="9 10">
    <name type="scientific">Zophobas morio</name>
    <dbReference type="NCBI Taxonomy" id="2755281"/>
    <lineage>
        <taxon>Eukaryota</taxon>
        <taxon>Metazoa</taxon>
        <taxon>Ecdysozoa</taxon>
        <taxon>Arthropoda</taxon>
        <taxon>Hexapoda</taxon>
        <taxon>Insecta</taxon>
        <taxon>Pterygota</taxon>
        <taxon>Neoptera</taxon>
        <taxon>Endopterygota</taxon>
        <taxon>Coleoptera</taxon>
        <taxon>Polyphaga</taxon>
        <taxon>Cucujiformia</taxon>
        <taxon>Tenebrionidae</taxon>
        <taxon>Zophobas</taxon>
    </lineage>
</organism>
<keyword evidence="2" id="KW-1003">Cell membrane</keyword>
<reference evidence="9" key="1">
    <citation type="journal article" date="2023" name="G3 (Bethesda)">
        <title>Whole genome assemblies of Zophobas morio and Tenebrio molitor.</title>
        <authorList>
            <person name="Kaur S."/>
            <person name="Stinson S.A."/>
            <person name="diCenzo G.C."/>
        </authorList>
    </citation>
    <scope>NUCLEOTIDE SEQUENCE</scope>
    <source>
        <strain evidence="9">QUZm001</strain>
    </source>
</reference>
<evidence type="ECO:0000256" key="8">
    <source>
        <dbReference type="SAM" id="Phobius"/>
    </source>
</evidence>
<evidence type="ECO:0000256" key="5">
    <source>
        <dbReference type="ARBA" id="ARBA00023136"/>
    </source>
</evidence>
<keyword evidence="10" id="KW-1185">Reference proteome</keyword>
<evidence type="ECO:0000256" key="2">
    <source>
        <dbReference type="ARBA" id="ARBA00022475"/>
    </source>
</evidence>
<accession>A0AA38HZK8</accession>
<sequence>MTDNHWLVYKTHIFFVRSLKITVLQTVKHHHELNEFTEKLIVKMNEMRQYFSLEELFLYKNYTFDDNFDIIDIGGHIIIVWSIEVLTKFLKTAFGTQIGERRGTYAIFIIFHEYCHTVYSEISKLLQHLWMEYGTLNVLAQTPCSCVRKSVYKHFAFNRTGTTWGVTRSYDPDEILTNVKLIERPSVNFNGFPLKVSLFWRIPNVLKSQPKFLSDNPIYGDLSHSKGYAGIDAFLLGNLAEHFNFEPIIIQNKEREPFGRVLDNGTITGSLADVVNRKVHYSPNGRFLKNYDTRKIEFTVPYDSDKFCMVVPKSPKIPAWRTLFTCFSCVTWSAIFLVSLLCVVFWFWIGPSRQLSKATWQVYACLVGIPVKIVPTLGQAFFLTACFVFNIIIIGVIDGAFFTEFSTTVFYGDINTLDDLYKSNLPIATNYWYLVGDDESELMTKLKTRVVPTHGRSTYDQVAEGLVATWGRKQDLDRIIRIEYTGKDGVPLLHMVRECHSSFLIVDIVPKGSPFLFAFNSVIMRLFEGGFTSKWYRDVSSSIETEATKGLDRGISFASFTIYDMQAAFRVMVLGHGCSMVVFVLEFVTSYVHT</sequence>
<dbReference type="Proteomes" id="UP001168821">
    <property type="component" value="Unassembled WGS sequence"/>
</dbReference>
<name>A0AA38HZK8_9CUCU</name>
<keyword evidence="6" id="KW-0675">Receptor</keyword>
<dbReference type="AlphaFoldDB" id="A0AA38HZK8"/>
<keyword evidence="4 8" id="KW-1133">Transmembrane helix</keyword>
<keyword evidence="5 8" id="KW-0472">Membrane</keyword>
<dbReference type="InterPro" id="IPR052192">
    <property type="entry name" value="Insect_Ionotropic_Sensory_Rcpt"/>
</dbReference>
<evidence type="ECO:0000313" key="9">
    <source>
        <dbReference type="EMBL" id="KAJ3647503.1"/>
    </source>
</evidence>
<keyword evidence="3 8" id="KW-0812">Transmembrane</keyword>
<evidence type="ECO:0000313" key="10">
    <source>
        <dbReference type="Proteomes" id="UP001168821"/>
    </source>
</evidence>
<evidence type="ECO:0000256" key="6">
    <source>
        <dbReference type="ARBA" id="ARBA00023170"/>
    </source>
</evidence>
<dbReference type="PANTHER" id="PTHR42643:SF38">
    <property type="entry name" value="IONOTROPIC RECEPTOR 100A"/>
    <property type="match status" value="1"/>
</dbReference>
<feature type="transmembrane region" description="Helical" evidence="8">
    <location>
        <begin position="571"/>
        <end position="592"/>
    </location>
</feature>